<reference evidence="3" key="1">
    <citation type="journal article" date="2019" name="Int. J. Syst. Evol. Microbiol.">
        <title>The Global Catalogue of Microorganisms (GCM) 10K type strain sequencing project: providing services to taxonomists for standard genome sequencing and annotation.</title>
        <authorList>
            <consortium name="The Broad Institute Genomics Platform"/>
            <consortium name="The Broad Institute Genome Sequencing Center for Infectious Disease"/>
            <person name="Wu L."/>
            <person name="Ma J."/>
        </authorList>
    </citation>
    <scope>NUCLEOTIDE SEQUENCE [LARGE SCALE GENOMIC DNA]</scope>
    <source>
        <strain evidence="3">JCM 9371</strain>
    </source>
</reference>
<evidence type="ECO:0008006" key="4">
    <source>
        <dbReference type="Google" id="ProtNLM"/>
    </source>
</evidence>
<evidence type="ECO:0000313" key="3">
    <source>
        <dbReference type="Proteomes" id="UP001597063"/>
    </source>
</evidence>
<dbReference type="RefSeq" id="WP_165502956.1">
    <property type="nucleotide sequence ID" value="NZ_CAACUY010000071.1"/>
</dbReference>
<comment type="caution">
    <text evidence="2">The sequence shown here is derived from an EMBL/GenBank/DDBJ whole genome shotgun (WGS) entry which is preliminary data.</text>
</comment>
<proteinExistence type="predicted"/>
<keyword evidence="1" id="KW-1133">Transmembrane helix</keyword>
<feature type="transmembrane region" description="Helical" evidence="1">
    <location>
        <begin position="164"/>
        <end position="188"/>
    </location>
</feature>
<evidence type="ECO:0000256" key="1">
    <source>
        <dbReference type="SAM" id="Phobius"/>
    </source>
</evidence>
<keyword evidence="3" id="KW-1185">Reference proteome</keyword>
<protein>
    <recommendedName>
        <fullName evidence="4">Secreted protein</fullName>
    </recommendedName>
</protein>
<sequence length="323" mass="33883">MGLALVFWLAATSVLLGGQDAVGSVEDKGAPAYISARTAHAALSDADRAAWRSFRSGAAQLIGPGQEFRDDLTTAADNLAHIAELDAGGAAGRDLLRAVNAQVVTYQGLVEQADAAYREGLEPLGFAYLTYASDLLHGQDGLLKGIDEIAERDRRSVHEERHSAWFGAAAVSVTAAIGVVLLAVLVYVQVSMARRFRRLVNPPLLAASVVLAGLLVWTLVVFAQVGDALAEAHDRELPGVDRVLQSQIGTADAGSRALRVNRPADQGGGLDVVAVDAAQRPLDARLAAAGDTEGLMAGLPLLTLAVAGLAAGGVWLRLREFWR</sequence>
<feature type="transmembrane region" description="Helical" evidence="1">
    <location>
        <begin position="295"/>
        <end position="316"/>
    </location>
</feature>
<dbReference type="Proteomes" id="UP001597063">
    <property type="component" value="Unassembled WGS sequence"/>
</dbReference>
<dbReference type="EMBL" id="JBHTGP010000003">
    <property type="protein sequence ID" value="MFD0683547.1"/>
    <property type="molecule type" value="Genomic_DNA"/>
</dbReference>
<organism evidence="2 3">
    <name type="scientific">Actinomadura fibrosa</name>
    <dbReference type="NCBI Taxonomy" id="111802"/>
    <lineage>
        <taxon>Bacteria</taxon>
        <taxon>Bacillati</taxon>
        <taxon>Actinomycetota</taxon>
        <taxon>Actinomycetes</taxon>
        <taxon>Streptosporangiales</taxon>
        <taxon>Thermomonosporaceae</taxon>
        <taxon>Actinomadura</taxon>
    </lineage>
</organism>
<name>A0ABW2XC30_9ACTN</name>
<keyword evidence="1" id="KW-0472">Membrane</keyword>
<feature type="transmembrane region" description="Helical" evidence="1">
    <location>
        <begin position="200"/>
        <end position="223"/>
    </location>
</feature>
<accession>A0ABW2XC30</accession>
<evidence type="ECO:0000313" key="2">
    <source>
        <dbReference type="EMBL" id="MFD0683547.1"/>
    </source>
</evidence>
<gene>
    <name evidence="2" type="ORF">ACFQZM_03465</name>
</gene>
<keyword evidence="1" id="KW-0812">Transmembrane</keyword>